<dbReference type="SUPFAM" id="SSF88713">
    <property type="entry name" value="Glycoside hydrolase/deacetylase"/>
    <property type="match status" value="1"/>
</dbReference>
<accession>A0A563DD41</accession>
<dbReference type="Pfam" id="PF01522">
    <property type="entry name" value="Polysacc_deac_1"/>
    <property type="match status" value="1"/>
</dbReference>
<evidence type="ECO:0000313" key="2">
    <source>
        <dbReference type="EMBL" id="TWP27694.1"/>
    </source>
</evidence>
<name>A0A563DD41_9FLAO</name>
<dbReference type="Proteomes" id="UP000319499">
    <property type="component" value="Unassembled WGS sequence"/>
</dbReference>
<sequence length="319" mass="36471">MEFCLYLINFDKIISQMKYILNIFFILSISLINSCKNNKEVHLNNDTIINNEKITIETSTNSKSDTSASLSIIETNNNSVKDSASNFKTKNKDNLNLKNDSLNKYHIYISLDDGPQEGTRNCWKILKECNVPATFFMIGVHNEGKSKTSLVDSIHNDPLFVIGNHSNTHAYFNKYSKFYNDPSGSINDFILAEKNLNLNSKIARLPGRNTWSVDHIIKGELSALKTVKKLDSLGYSVFGWDTEWHFKNGNIPVQSADEMVRTVNYILKNGKTHSKNSVVILVHDRMFQKPEHAASFKKFIVSLKENNNYYFNTLNNYSK</sequence>
<dbReference type="Gene3D" id="3.20.20.370">
    <property type="entry name" value="Glycoside hydrolase/deacetylase"/>
    <property type="match status" value="1"/>
</dbReference>
<reference evidence="2 3" key="1">
    <citation type="submission" date="2019-02" db="EMBL/GenBank/DDBJ databases">
        <title>Apibacter muscae sp. nov.: a novel member of the house fly microbiota.</title>
        <authorList>
            <person name="Park R."/>
        </authorList>
    </citation>
    <scope>NUCLEOTIDE SEQUENCE [LARGE SCALE GENOMIC DNA]</scope>
    <source>
        <strain evidence="2 3">AL1</strain>
    </source>
</reference>
<dbReference type="PANTHER" id="PTHR10587:SF125">
    <property type="entry name" value="POLYSACCHARIDE DEACETYLASE YHEN-RELATED"/>
    <property type="match status" value="1"/>
</dbReference>
<organism evidence="2 3">
    <name type="scientific">Apibacter muscae</name>
    <dbReference type="NCBI Taxonomy" id="2509004"/>
    <lineage>
        <taxon>Bacteria</taxon>
        <taxon>Pseudomonadati</taxon>
        <taxon>Bacteroidota</taxon>
        <taxon>Flavobacteriia</taxon>
        <taxon>Flavobacteriales</taxon>
        <taxon>Weeksellaceae</taxon>
        <taxon>Apibacter</taxon>
    </lineage>
</organism>
<evidence type="ECO:0000259" key="1">
    <source>
        <dbReference type="PROSITE" id="PS51677"/>
    </source>
</evidence>
<evidence type="ECO:0000313" key="3">
    <source>
        <dbReference type="Proteomes" id="UP000319499"/>
    </source>
</evidence>
<dbReference type="InterPro" id="IPR050248">
    <property type="entry name" value="Polysacc_deacetylase_ArnD"/>
</dbReference>
<dbReference type="InterPro" id="IPR011330">
    <property type="entry name" value="Glyco_hydro/deAcase_b/a-brl"/>
</dbReference>
<keyword evidence="3" id="KW-1185">Reference proteome</keyword>
<dbReference type="GO" id="GO:0016810">
    <property type="term" value="F:hydrolase activity, acting on carbon-nitrogen (but not peptide) bonds"/>
    <property type="evidence" value="ECO:0007669"/>
    <property type="project" value="InterPro"/>
</dbReference>
<dbReference type="EMBL" id="SELH01000021">
    <property type="protein sequence ID" value="TWP27694.1"/>
    <property type="molecule type" value="Genomic_DNA"/>
</dbReference>
<protein>
    <recommendedName>
        <fullName evidence="1">NodB homology domain-containing protein</fullName>
    </recommendedName>
</protein>
<comment type="caution">
    <text evidence="2">The sequence shown here is derived from an EMBL/GenBank/DDBJ whole genome shotgun (WGS) entry which is preliminary data.</text>
</comment>
<dbReference type="AlphaFoldDB" id="A0A563DD41"/>
<gene>
    <name evidence="2" type="ORF">ETU09_06255</name>
</gene>
<proteinExistence type="predicted"/>
<dbReference type="PANTHER" id="PTHR10587">
    <property type="entry name" value="GLYCOSYL TRANSFERASE-RELATED"/>
    <property type="match status" value="1"/>
</dbReference>
<dbReference type="GO" id="GO:0005975">
    <property type="term" value="P:carbohydrate metabolic process"/>
    <property type="evidence" value="ECO:0007669"/>
    <property type="project" value="InterPro"/>
</dbReference>
<feature type="domain" description="NodB homology" evidence="1">
    <location>
        <begin position="105"/>
        <end position="312"/>
    </location>
</feature>
<dbReference type="PROSITE" id="PS51677">
    <property type="entry name" value="NODB"/>
    <property type="match status" value="1"/>
</dbReference>
<dbReference type="OrthoDB" id="9812065at2"/>
<dbReference type="InterPro" id="IPR002509">
    <property type="entry name" value="NODB_dom"/>
</dbReference>